<reference evidence="5 6" key="1">
    <citation type="submission" date="2018-11" db="EMBL/GenBank/DDBJ databases">
        <title>Haplotype-resolved cattle genomes.</title>
        <authorList>
            <person name="Low W.Y."/>
            <person name="Tearle R."/>
            <person name="Bickhart D.M."/>
            <person name="Rosen B.D."/>
            <person name="Koren S."/>
            <person name="Rhie A."/>
            <person name="Hiendleder S."/>
            <person name="Phillippy A.M."/>
            <person name="Smith T.P.L."/>
            <person name="Williams J.L."/>
        </authorList>
    </citation>
    <scope>NUCLEOTIDE SEQUENCE [LARGE SCALE GENOMIC DNA]</scope>
</reference>
<dbReference type="SUPFAM" id="SSF52490">
    <property type="entry name" value="Tubulin nucleotide-binding domain-like"/>
    <property type="match status" value="1"/>
</dbReference>
<dbReference type="STRING" id="30522.A0A4W2F5D7"/>
<name>A0A4W2F5D7_BOBOX</name>
<evidence type="ECO:0000313" key="4">
    <source>
        <dbReference type="Ensembl" id="ENSBIXP00005000447.1"/>
    </source>
</evidence>
<dbReference type="PROSITE" id="PS00228">
    <property type="entry name" value="TUBULIN_B_AUTOREG"/>
    <property type="match status" value="1"/>
</dbReference>
<evidence type="ECO:0000256" key="3">
    <source>
        <dbReference type="SAM" id="MobiDB-lite"/>
    </source>
</evidence>
<dbReference type="InterPro" id="IPR013838">
    <property type="entry name" value="Beta-tubulin_BS"/>
</dbReference>
<dbReference type="Gene3D" id="3.40.50.1440">
    <property type="entry name" value="Tubulin/FtsZ, GTPase domain"/>
    <property type="match status" value="1"/>
</dbReference>
<protein>
    <recommendedName>
        <fullName evidence="7">Tubulin/FtsZ GTPase domain-containing protein</fullName>
    </recommendedName>
</protein>
<reference evidence="4" key="2">
    <citation type="submission" date="2025-05" db="UniProtKB">
        <authorList>
            <consortium name="Ensembl"/>
        </authorList>
    </citation>
    <scope>IDENTIFICATION</scope>
</reference>
<dbReference type="Ensembl" id="ENSBIXT00000030434.1">
    <property type="protein sequence ID" value="ENSBIXP00000037995.1"/>
    <property type="gene ID" value="ENSBIXG00000021700.1"/>
</dbReference>
<dbReference type="Ensembl" id="ENSBIXT00005000106.1">
    <property type="protein sequence ID" value="ENSBIXP00005000447.1"/>
    <property type="gene ID" value="ENSBIXG00005030220.1"/>
</dbReference>
<dbReference type="Proteomes" id="UP000314981">
    <property type="component" value="Chromosome 12"/>
</dbReference>
<accession>A0A4W2F5D7</accession>
<evidence type="ECO:0000256" key="1">
    <source>
        <dbReference type="ARBA" id="ARBA00004496"/>
    </source>
</evidence>
<organism evidence="4 6">
    <name type="scientific">Bos indicus x Bos taurus</name>
    <name type="common">Hybrid cattle</name>
    <dbReference type="NCBI Taxonomy" id="30522"/>
    <lineage>
        <taxon>Eukaryota</taxon>
        <taxon>Metazoa</taxon>
        <taxon>Chordata</taxon>
        <taxon>Craniata</taxon>
        <taxon>Vertebrata</taxon>
        <taxon>Euteleostomi</taxon>
        <taxon>Mammalia</taxon>
        <taxon>Eutheria</taxon>
        <taxon>Laurasiatheria</taxon>
        <taxon>Artiodactyla</taxon>
        <taxon>Ruminantia</taxon>
        <taxon>Pecora</taxon>
        <taxon>Bovidae</taxon>
        <taxon>Bovinae</taxon>
        <taxon>Bos</taxon>
    </lineage>
</organism>
<comment type="subcellular location">
    <subcellularLocation>
        <location evidence="1">Cytoplasm</location>
    </subcellularLocation>
</comment>
<dbReference type="SMR" id="A0A4W2F5D7"/>
<evidence type="ECO:0008006" key="7">
    <source>
        <dbReference type="Google" id="ProtNLM"/>
    </source>
</evidence>
<dbReference type="AlphaFoldDB" id="A0A4W2F5D7"/>
<feature type="region of interest" description="Disordered" evidence="3">
    <location>
        <begin position="56"/>
        <end position="75"/>
    </location>
</feature>
<sequence length="75" mass="8370">MREIVHIQAGQCGNQISAKFWEVITTCSWTNPEPWTLFAQVLLVRSSDQTTLFLVSPGQATTGPRRRPKAKSLSP</sequence>
<evidence type="ECO:0000313" key="6">
    <source>
        <dbReference type="Proteomes" id="UP000429181"/>
    </source>
</evidence>
<evidence type="ECO:0000313" key="5">
    <source>
        <dbReference type="Proteomes" id="UP000314981"/>
    </source>
</evidence>
<dbReference type="Proteomes" id="UP000429181">
    <property type="component" value="Chromosome 12"/>
</dbReference>
<proteinExistence type="predicted"/>
<evidence type="ECO:0000256" key="2">
    <source>
        <dbReference type="ARBA" id="ARBA00022490"/>
    </source>
</evidence>
<dbReference type="GeneTree" id="ENSGT01150000289566"/>
<keyword evidence="5" id="KW-1185">Reference proteome</keyword>
<dbReference type="OMA" id="SAWCWMF"/>
<keyword evidence="2" id="KW-0963">Cytoplasm</keyword>
<dbReference type="GO" id="GO:0005737">
    <property type="term" value="C:cytoplasm"/>
    <property type="evidence" value="ECO:0007669"/>
    <property type="project" value="UniProtKB-SubCell"/>
</dbReference>
<feature type="compositionally biased region" description="Basic residues" evidence="3">
    <location>
        <begin position="64"/>
        <end position="75"/>
    </location>
</feature>
<dbReference type="InterPro" id="IPR036525">
    <property type="entry name" value="Tubulin/FtsZ_GTPase_sf"/>
</dbReference>